<dbReference type="Pfam" id="PF02119">
    <property type="entry name" value="FlgI"/>
    <property type="match status" value="2"/>
</dbReference>
<dbReference type="PRINTS" id="PR01010">
    <property type="entry name" value="FLGPRINGFLGI"/>
</dbReference>
<dbReference type="GO" id="GO:0071973">
    <property type="term" value="P:bacterial-type flagellum-dependent cell motility"/>
    <property type="evidence" value="ECO:0007669"/>
    <property type="project" value="InterPro"/>
</dbReference>
<evidence type="ECO:0000256" key="2">
    <source>
        <dbReference type="ARBA" id="ARBA00004117"/>
    </source>
</evidence>
<comment type="subunit">
    <text evidence="8">The basal body constitutes a major portion of the flagellar organelle and consists of four rings (L,P,S, and M) mounted on a central rod.</text>
</comment>
<evidence type="ECO:0000256" key="6">
    <source>
        <dbReference type="ARBA" id="ARBA00023143"/>
    </source>
</evidence>
<evidence type="ECO:0000256" key="1">
    <source>
        <dbReference type="ARBA" id="ARBA00002591"/>
    </source>
</evidence>
<evidence type="ECO:0000256" key="8">
    <source>
        <dbReference type="HAMAP-Rule" id="MF_00416"/>
    </source>
</evidence>
<name>A0A364NUY4_9PROT</name>
<organism evidence="9 10">
    <name type="scientific">Paramagnetospirillum kuznetsovii</name>
    <dbReference type="NCBI Taxonomy" id="2053833"/>
    <lineage>
        <taxon>Bacteria</taxon>
        <taxon>Pseudomonadati</taxon>
        <taxon>Pseudomonadota</taxon>
        <taxon>Alphaproteobacteria</taxon>
        <taxon>Rhodospirillales</taxon>
        <taxon>Magnetospirillaceae</taxon>
        <taxon>Paramagnetospirillum</taxon>
    </lineage>
</organism>
<gene>
    <name evidence="8 9" type="primary">flgI</name>
    <name evidence="9" type="ORF">CU669_16605</name>
</gene>
<reference evidence="9 10" key="1">
    <citation type="submission" date="2017-11" db="EMBL/GenBank/DDBJ databases">
        <title>Draft genome sequence of magnetotactic bacterium Magnetospirillum kuznetsovii LBB-42.</title>
        <authorList>
            <person name="Grouzdev D.S."/>
            <person name="Rysina M.S."/>
            <person name="Baslerov R.V."/>
            <person name="Koziaeva V."/>
        </authorList>
    </citation>
    <scope>NUCLEOTIDE SEQUENCE [LARGE SCALE GENOMIC DNA]</scope>
    <source>
        <strain evidence="9 10">LBB-42</strain>
    </source>
</reference>
<dbReference type="AlphaFoldDB" id="A0A364NUY4"/>
<dbReference type="GO" id="GO:0009428">
    <property type="term" value="C:bacterial-type flagellum basal body, distal rod, P ring"/>
    <property type="evidence" value="ECO:0007669"/>
    <property type="project" value="InterPro"/>
</dbReference>
<evidence type="ECO:0000256" key="5">
    <source>
        <dbReference type="ARBA" id="ARBA00022764"/>
    </source>
</evidence>
<comment type="function">
    <text evidence="1 8">Assembles around the rod to form the L-ring and probably protects the motor/basal body from shearing forces during rotation.</text>
</comment>
<evidence type="ECO:0000256" key="3">
    <source>
        <dbReference type="ARBA" id="ARBA00019515"/>
    </source>
</evidence>
<dbReference type="Proteomes" id="UP000251075">
    <property type="component" value="Unassembled WGS sequence"/>
</dbReference>
<keyword evidence="9" id="KW-0966">Cell projection</keyword>
<keyword evidence="10" id="KW-1185">Reference proteome</keyword>
<dbReference type="PANTHER" id="PTHR30381:SF0">
    <property type="entry name" value="FLAGELLAR P-RING PROTEIN"/>
    <property type="match status" value="1"/>
</dbReference>
<evidence type="ECO:0000313" key="9">
    <source>
        <dbReference type="EMBL" id="RAU20715.1"/>
    </source>
</evidence>
<keyword evidence="9" id="KW-0282">Flagellum</keyword>
<dbReference type="GO" id="GO:0005198">
    <property type="term" value="F:structural molecule activity"/>
    <property type="evidence" value="ECO:0007669"/>
    <property type="project" value="InterPro"/>
</dbReference>
<accession>A0A364NUY4</accession>
<keyword evidence="5" id="KW-0574">Periplasm</keyword>
<dbReference type="OrthoDB" id="9786431at2"/>
<comment type="similarity">
    <text evidence="8">Belongs to the FlgI family.</text>
</comment>
<keyword evidence="4" id="KW-0732">Signal</keyword>
<dbReference type="GO" id="GO:0030288">
    <property type="term" value="C:outer membrane-bounded periplasmic space"/>
    <property type="evidence" value="ECO:0007669"/>
    <property type="project" value="InterPro"/>
</dbReference>
<evidence type="ECO:0000256" key="7">
    <source>
        <dbReference type="ARBA" id="ARBA00032344"/>
    </source>
</evidence>
<keyword evidence="6 8" id="KW-0975">Bacterial flagellum</keyword>
<sequence>MSVSPLINPRLVKLRRVITCPRSSKTSNLTSAPLTETFMKSLALAILLALATSPAWAQSRIKDMATIEGMGDAALVGYGMVVGLSGTGDTPLVGRGPLPPGVRVGRDAAQVMVTARLPAGAGAGSRMDVTIAAIGDARNLSGGVLLPTALEGGNGQVYAVAEGRLAVEGLAIQGRSQSISRGSATTAHIPGGATIERELPTALGQGGELRLRLRNPDFTTAKRMAETINAFQGQRLARIKDNGTIIVIVPESQPDGAAGLAAAIEGLRVTADQPASKVVVDAASGAIVAGLDVRLSPAAISHGALTIRVTEAHQVSQPPPFSSSGATKVVPRSSIDVDDSKGSSIITIPPGGTVGDLLRRLNAAQISTLDQIAILQALRSAGGLEGELVSR</sequence>
<comment type="caution">
    <text evidence="9">The sequence shown here is derived from an EMBL/GenBank/DDBJ whole genome shotgun (WGS) entry which is preliminary data.</text>
</comment>
<evidence type="ECO:0000313" key="10">
    <source>
        <dbReference type="Proteomes" id="UP000251075"/>
    </source>
</evidence>
<dbReference type="PANTHER" id="PTHR30381">
    <property type="entry name" value="FLAGELLAR P-RING PERIPLASMIC PROTEIN FLGI"/>
    <property type="match status" value="1"/>
</dbReference>
<dbReference type="InterPro" id="IPR001782">
    <property type="entry name" value="Flag_FlgI"/>
</dbReference>
<proteinExistence type="inferred from homology"/>
<protein>
    <recommendedName>
        <fullName evidence="3 8">Flagellar P-ring protein</fullName>
    </recommendedName>
    <alternativeName>
        <fullName evidence="7 8">Basal body P-ring protein</fullName>
    </alternativeName>
</protein>
<dbReference type="EMBL" id="PGTO01000017">
    <property type="protein sequence ID" value="RAU20715.1"/>
    <property type="molecule type" value="Genomic_DNA"/>
</dbReference>
<evidence type="ECO:0000256" key="4">
    <source>
        <dbReference type="ARBA" id="ARBA00022729"/>
    </source>
</evidence>
<dbReference type="HAMAP" id="MF_00416">
    <property type="entry name" value="FlgI"/>
    <property type="match status" value="1"/>
</dbReference>
<keyword evidence="9" id="KW-0969">Cilium</keyword>
<comment type="subcellular location">
    <subcellularLocation>
        <location evidence="2 8">Bacterial flagellum basal body</location>
    </subcellularLocation>
</comment>